<feature type="transmembrane region" description="Helical" evidence="2">
    <location>
        <begin position="427"/>
        <end position="447"/>
    </location>
</feature>
<feature type="transmembrane region" description="Helical" evidence="2">
    <location>
        <begin position="543"/>
        <end position="567"/>
    </location>
</feature>
<keyword evidence="5" id="KW-1185">Reference proteome</keyword>
<feature type="transmembrane region" description="Helical" evidence="2">
    <location>
        <begin position="307"/>
        <end position="332"/>
    </location>
</feature>
<feature type="transmembrane region" description="Helical" evidence="2">
    <location>
        <begin position="456"/>
        <end position="475"/>
    </location>
</feature>
<keyword evidence="2" id="KW-0812">Transmembrane</keyword>
<dbReference type="PANTHER" id="PTHR11161:SF22">
    <property type="entry name" value="ACYLTRANSFERASE 3 DOMAIN-CONTAINING PROTEIN-RELATED"/>
    <property type="match status" value="1"/>
</dbReference>
<feature type="domain" description="Acyltransferase 3" evidence="3">
    <location>
        <begin position="276"/>
        <end position="671"/>
    </location>
</feature>
<feature type="region of interest" description="Disordered" evidence="1">
    <location>
        <begin position="1"/>
        <end position="29"/>
    </location>
</feature>
<keyword evidence="2" id="KW-0472">Membrane</keyword>
<sequence length="1360" mass="158990">MVRVEQPSLKDPGAVPPPKKDSTSAEKPRQNLRLYINNYPRLPSLFEFHDYNKVLASPKPSTYCMVFAQVQPDNSSDLWHDIANISQDVNHRFRHDLLFFGLSVDKCRETLRDAAIHVEYNLVLDESSIPKNTVVDYYRRLYDNDTSMDRILYQNLMHKCANHEFQWKYNLTVNTFIEYCETTNGKGEIPKDAPESVVYMMLGCLVFFNIFSTLYDYICNSTKSSIKTPAKKLVKLPGKQGFVYDMLTSFSINKNYRKITAFGKDDEEFRFTYFYRFFTAVVVILGHVFLILTTWPVKNPETIENDLFSTISIMFQNCSVLIQIFFVLAGFMTKLKLDQAKIITPQTSVPKAVTQYVIFIVHRYLRFLPSLALLLFFNSKMLVHIGGGPLWRHATENERTFCTQYWWKNLFMLNSFMLEDSCCHHTWYLATDMHLFIFFLFIVMLTAKKPSLKKPIYTVVGILSFVIPGVLTYIYRLDANIFLKPEYYRYLFFNISDMLYTTYVPFYCNFGGYFVGILCAEFYQSKSYDKMKAFFSNYVENRLAQISLLIFHHIIGYGMLFSALLIIDSNKGEPSFWLAFYGGSFRTIWSIFGAFSMVMMLMKFGWIAYDMCSAEICRVLGRITFQMYMWHVPLMRITSGLYQESFEITHLYTAGYTILMEIATILIAAIITLFFEFPMGNIVNSLFKLVNNYPRLPTLFTLHDYNKVVASPKASTYCMVFAQVQPDNSSKLWHDIANISQDVNHRFRHDLIFFGLSVDKCRETLKNAAIHVEYNTVLDETIIPRNKVVDYYKSLYARDASKERILYQHLLHECANHEFQQEYNLTVATFIEYCETTNGEGQIERDAPDSMVYMVLGSLIFLNIFSTFYDYVCNLAKKTTKSPDKKSSNTREQQGIVHDLLTSFSLYKNYKKITDFGKNDHEFRFTYFYRFFTAAIVILGHVFMLATTLPLKNPEAIENDLYSKIAIMFQNCAVLIQIFFVLTGFMTKLKLDQDKIVTPETGISKAISYYVIITVHRYLRFLPSLALILFFNSKMLIYFGDGPLWRHTIESERTFCTQYWWKNIFMLNSFMMDDSCCHQTWYLATDMHLFIFFLFIIMLTAKKPSLKKPIYIVLGILSFVITGVLTYIYRLDANIYMKPEYYRYLFFNISDMLYTTYTPFYCNFGGYLVGLLCAEFYQSESYHKMQAFLSKYVKNRLLQITSLIVNQTIGYGLLFTSLLVIDRNKGEPSLWLAFYGCTFRNIWALYGAFSIFMMLMKFGWIAYDMCSAEICRFLGRITFQMYMWHVTLMRITIGLYHDSFELTRLYTGVFTISMEIVTILVATIITLFVEFPMGNIVNCLLKLVLTPRGKKGQTDKTKFK</sequence>
<accession>A0A1I8QCX2</accession>
<feature type="transmembrane region" description="Helical" evidence="2">
    <location>
        <begin position="1111"/>
        <end position="1129"/>
    </location>
</feature>
<feature type="compositionally biased region" description="Basic and acidic residues" evidence="1">
    <location>
        <begin position="18"/>
        <end position="29"/>
    </location>
</feature>
<dbReference type="VEuPathDB" id="VectorBase:SCAU015968"/>
<evidence type="ECO:0000259" key="3">
    <source>
        <dbReference type="Pfam" id="PF01757"/>
    </source>
</evidence>
<reference evidence="4" key="1">
    <citation type="submission" date="2020-05" db="UniProtKB">
        <authorList>
            <consortium name="EnsemblMetazoa"/>
        </authorList>
    </citation>
    <scope>IDENTIFICATION</scope>
    <source>
        <strain evidence="4">USDA</strain>
    </source>
</reference>
<proteinExistence type="predicted"/>
<evidence type="ECO:0000256" key="1">
    <source>
        <dbReference type="SAM" id="MobiDB-lite"/>
    </source>
</evidence>
<evidence type="ECO:0000256" key="2">
    <source>
        <dbReference type="SAM" id="Phobius"/>
    </source>
</evidence>
<feature type="transmembrane region" description="Helical" evidence="2">
    <location>
        <begin position="273"/>
        <end position="295"/>
    </location>
</feature>
<evidence type="ECO:0000313" key="4">
    <source>
        <dbReference type="EnsemblMetazoa" id="SCAU015968-PA"/>
    </source>
</evidence>
<feature type="domain" description="Acyltransferase 3" evidence="3">
    <location>
        <begin position="930"/>
        <end position="1329"/>
    </location>
</feature>
<feature type="transmembrane region" description="Helical" evidence="2">
    <location>
        <begin position="1080"/>
        <end position="1099"/>
    </location>
</feature>
<dbReference type="Pfam" id="PF01757">
    <property type="entry name" value="Acyl_transf_3"/>
    <property type="match status" value="2"/>
</dbReference>
<feature type="transmembrane region" description="Helical" evidence="2">
    <location>
        <begin position="1316"/>
        <end position="1341"/>
    </location>
</feature>
<dbReference type="Proteomes" id="UP000095300">
    <property type="component" value="Unassembled WGS sequence"/>
</dbReference>
<feature type="transmembrane region" description="Helical" evidence="2">
    <location>
        <begin position="965"/>
        <end position="986"/>
    </location>
</feature>
<feature type="transmembrane region" description="Helical" evidence="2">
    <location>
        <begin position="1241"/>
        <end position="1261"/>
    </location>
</feature>
<keyword evidence="2" id="KW-1133">Transmembrane helix</keyword>
<feature type="transmembrane region" description="Helical" evidence="2">
    <location>
        <begin position="651"/>
        <end position="675"/>
    </location>
</feature>
<feature type="transmembrane region" description="Helical" evidence="2">
    <location>
        <begin position="927"/>
        <end position="945"/>
    </location>
</feature>
<dbReference type="EnsemblMetazoa" id="SCAU015968-RA">
    <property type="protein sequence ID" value="SCAU015968-PA"/>
    <property type="gene ID" value="SCAU015968"/>
</dbReference>
<dbReference type="PANTHER" id="PTHR11161">
    <property type="entry name" value="O-ACYLTRANSFERASE"/>
    <property type="match status" value="1"/>
</dbReference>
<dbReference type="GO" id="GO:0016747">
    <property type="term" value="F:acyltransferase activity, transferring groups other than amino-acyl groups"/>
    <property type="evidence" value="ECO:0007669"/>
    <property type="project" value="InterPro"/>
</dbReference>
<dbReference type="InterPro" id="IPR052728">
    <property type="entry name" value="O2_lipid_transport_reg"/>
</dbReference>
<gene>
    <name evidence="4" type="primary">106086752</name>
</gene>
<feature type="transmembrane region" description="Helical" evidence="2">
    <location>
        <begin position="1273"/>
        <end position="1296"/>
    </location>
</feature>
<name>A0A1I8QCX2_STOCA</name>
<dbReference type="InterPro" id="IPR002656">
    <property type="entry name" value="Acyl_transf_3_dom"/>
</dbReference>
<feature type="transmembrane region" description="Helical" evidence="2">
    <location>
        <begin position="504"/>
        <end position="523"/>
    </location>
</feature>
<feature type="transmembrane region" description="Helical" evidence="2">
    <location>
        <begin position="1158"/>
        <end position="1177"/>
    </location>
</feature>
<feature type="transmembrane region" description="Helical" evidence="2">
    <location>
        <begin position="353"/>
        <end position="377"/>
    </location>
</feature>
<evidence type="ECO:0000313" key="5">
    <source>
        <dbReference type="Proteomes" id="UP000095300"/>
    </source>
</evidence>
<organism evidence="4 5">
    <name type="scientific">Stomoxys calcitrans</name>
    <name type="common">Stable fly</name>
    <name type="synonym">Conops calcitrans</name>
    <dbReference type="NCBI Taxonomy" id="35570"/>
    <lineage>
        <taxon>Eukaryota</taxon>
        <taxon>Metazoa</taxon>
        <taxon>Ecdysozoa</taxon>
        <taxon>Arthropoda</taxon>
        <taxon>Hexapoda</taxon>
        <taxon>Insecta</taxon>
        <taxon>Pterygota</taxon>
        <taxon>Neoptera</taxon>
        <taxon>Endopterygota</taxon>
        <taxon>Diptera</taxon>
        <taxon>Brachycera</taxon>
        <taxon>Muscomorpha</taxon>
        <taxon>Muscoidea</taxon>
        <taxon>Muscidae</taxon>
        <taxon>Stomoxys</taxon>
    </lineage>
</organism>
<feature type="transmembrane region" description="Helical" evidence="2">
    <location>
        <begin position="197"/>
        <end position="218"/>
    </location>
</feature>
<feature type="transmembrane region" description="Helical" evidence="2">
    <location>
        <begin position="587"/>
        <end position="609"/>
    </location>
</feature>
<protein>
    <recommendedName>
        <fullName evidence="3">Acyltransferase 3 domain-containing protein</fullName>
    </recommendedName>
</protein>
<feature type="transmembrane region" description="Helical" evidence="2">
    <location>
        <begin position="851"/>
        <end position="872"/>
    </location>
</feature>
<feature type="transmembrane region" description="Helical" evidence="2">
    <location>
        <begin position="1197"/>
        <end position="1221"/>
    </location>
</feature>
<feature type="transmembrane region" description="Helical" evidence="2">
    <location>
        <begin position="1007"/>
        <end position="1031"/>
    </location>
</feature>